<dbReference type="Proteomes" id="UP000256541">
    <property type="component" value="Unassembled WGS sequence"/>
</dbReference>
<dbReference type="InterPro" id="IPR013736">
    <property type="entry name" value="Xaa-Pro_dipept_C"/>
</dbReference>
<dbReference type="Pfam" id="PF02129">
    <property type="entry name" value="Peptidase_S15"/>
    <property type="match status" value="1"/>
</dbReference>
<dbReference type="Gene3D" id="2.60.120.260">
    <property type="entry name" value="Galactose-binding domain-like"/>
    <property type="match status" value="1"/>
</dbReference>
<dbReference type="InterPro" id="IPR000383">
    <property type="entry name" value="Xaa-Pro-like_dom"/>
</dbReference>
<protein>
    <submittedName>
        <fullName evidence="3">Hydrolase</fullName>
    </submittedName>
</protein>
<evidence type="ECO:0000313" key="4">
    <source>
        <dbReference type="Proteomes" id="UP000256541"/>
    </source>
</evidence>
<dbReference type="AlphaFoldDB" id="A0A3E0VU07"/>
<comment type="caution">
    <text evidence="3">The sequence shown here is derived from an EMBL/GenBank/DDBJ whole genome shotgun (WGS) entry which is preliminary data.</text>
</comment>
<dbReference type="InterPro" id="IPR008979">
    <property type="entry name" value="Galactose-bd-like_sf"/>
</dbReference>
<dbReference type="RefSeq" id="WP_116412287.1">
    <property type="nucleotide sequence ID" value="NZ_NBXB01000035.1"/>
</dbReference>
<keyword evidence="1 3" id="KW-0378">Hydrolase</keyword>
<dbReference type="Gene3D" id="1.10.3020.20">
    <property type="match status" value="1"/>
</dbReference>
<dbReference type="NCBIfam" id="TIGR00976">
    <property type="entry name" value="CocE_NonD"/>
    <property type="match status" value="2"/>
</dbReference>
<evidence type="ECO:0000259" key="2">
    <source>
        <dbReference type="SMART" id="SM00939"/>
    </source>
</evidence>
<dbReference type="SUPFAM" id="SSF49785">
    <property type="entry name" value="Galactose-binding domain-like"/>
    <property type="match status" value="1"/>
</dbReference>
<evidence type="ECO:0000256" key="1">
    <source>
        <dbReference type="ARBA" id="ARBA00022801"/>
    </source>
</evidence>
<evidence type="ECO:0000313" key="3">
    <source>
        <dbReference type="EMBL" id="RFA13221.1"/>
    </source>
</evidence>
<proteinExistence type="predicted"/>
<dbReference type="EMBL" id="NBXB01000035">
    <property type="protein sequence ID" value="RFA13221.1"/>
    <property type="molecule type" value="Genomic_DNA"/>
</dbReference>
<accession>A0A3E0VU07</accession>
<organism evidence="3 4">
    <name type="scientific">Subtercola boreus</name>
    <dbReference type="NCBI Taxonomy" id="120213"/>
    <lineage>
        <taxon>Bacteria</taxon>
        <taxon>Bacillati</taxon>
        <taxon>Actinomycetota</taxon>
        <taxon>Actinomycetes</taxon>
        <taxon>Micrococcales</taxon>
        <taxon>Microbacteriaceae</taxon>
        <taxon>Subtercola</taxon>
    </lineage>
</organism>
<sequence length="792" mass="86264">MTLPPTEGPVSTGLFTGPTVGVAYATPTLTGRTNERGEFEYRAGESVVFSIGGLVLGSAEGAPRVNLAQLVDRNDGKLDRLHDPMVTNLARFVQTLDRDGDYENGVTIAPAVHNLIGPTVLNLNQAATDAEDVTEASAGATSPGTAAMVAFSTDQTITFATDPTVRALLATLNNAPGVFTANTPRGLRNAAAARNELRRNIRGIIKLTDVRMPTRDGSYVCADIFLPDDGRQHPVIMNQGFYGKSFDHGTIGSPEQAEAKEELEDRYFTGNPDGLQYENHESVDSAVWVPKGYVCIRVDARGVGNSPGLQAPFSRQQAEDYYDAIEWAGTQPWSNGNVGLWGMSYLAITQHTVASLQPPHLKAMVALGTDSDLYNEALYGGGLYGEGFWTWWRAAMTGHNFHGERAETDWLDRMLATPFDDPEAYGEHGAIFMKPDMSKVTTPVWIVGPQTGVVIHQLGSSETFIRSTGVEQKRFDFVDAWFPHSYKHSTIDDHERFFDHFLKGEDNGVMAGPPVRVQVRTGNGGHHVLEENEWPIARTTYERWYLDATASEWSGDSHGRELLSVRPAAPTEGASASYSAELDRGHPIPAPTGYVGGTPRWSTGVSFVSEPVEEDMLLAGYMKAGLWVSATTSDLDLYVSLRIIDENGREIRYESLVPPIDPANIHPVGHGLLKVSHRTLDERRSTDHWPVPSHAEADHRPLQPGEVVYAEVGLYPSTALIRRGSRLQVDVQPYSPAGIPSRAYDESYHAGATNTIHTGAEHPSFIQLPIVPADTASASHAASTDLAADKEQ</sequence>
<feature type="domain" description="Xaa-Pro dipeptidyl-peptidase C-terminal" evidence="2">
    <location>
        <begin position="495"/>
        <end position="767"/>
    </location>
</feature>
<dbReference type="GO" id="GO:0008239">
    <property type="term" value="F:dipeptidyl-peptidase activity"/>
    <property type="evidence" value="ECO:0007669"/>
    <property type="project" value="InterPro"/>
</dbReference>
<dbReference type="Pfam" id="PF08530">
    <property type="entry name" value="PepX_C"/>
    <property type="match status" value="1"/>
</dbReference>
<dbReference type="InterPro" id="IPR050585">
    <property type="entry name" value="Xaa-Pro_dipeptidyl-ppase/CocE"/>
</dbReference>
<dbReference type="OrthoDB" id="5240615at2"/>
<gene>
    <name evidence="3" type="ORF">B7R22_13715</name>
</gene>
<dbReference type="InterPro" id="IPR005674">
    <property type="entry name" value="CocE/Ser_esterase"/>
</dbReference>
<dbReference type="SUPFAM" id="SSF53474">
    <property type="entry name" value="alpha/beta-Hydrolases"/>
    <property type="match status" value="1"/>
</dbReference>
<dbReference type="PANTHER" id="PTHR43056">
    <property type="entry name" value="PEPTIDASE S9 PROLYL OLIGOPEPTIDASE"/>
    <property type="match status" value="1"/>
</dbReference>
<dbReference type="Gene3D" id="3.40.50.1820">
    <property type="entry name" value="alpha/beta hydrolase"/>
    <property type="match status" value="1"/>
</dbReference>
<dbReference type="SMART" id="SM00939">
    <property type="entry name" value="PepX_C"/>
    <property type="match status" value="1"/>
</dbReference>
<name>A0A3E0VU07_9MICO</name>
<dbReference type="PANTHER" id="PTHR43056:SF10">
    <property type="entry name" value="COCE_NOND FAMILY, PUTATIVE (AFU_ORTHOLOGUE AFUA_7G00600)-RELATED"/>
    <property type="match status" value="1"/>
</dbReference>
<reference evidence="3 4" key="1">
    <citation type="submission" date="2017-04" db="EMBL/GenBank/DDBJ databases">
        <title>Comparative genome analysis of Subtercola boreus.</title>
        <authorList>
            <person name="Cho Y.-J."/>
            <person name="Cho A."/>
            <person name="Kim O.-S."/>
            <person name="Lee J.-I."/>
        </authorList>
    </citation>
    <scope>NUCLEOTIDE SEQUENCE [LARGE SCALE GENOMIC DNA]</scope>
    <source>
        <strain evidence="3 4">P27479</strain>
    </source>
</reference>
<dbReference type="InterPro" id="IPR029058">
    <property type="entry name" value="AB_hydrolase_fold"/>
</dbReference>